<proteinExistence type="predicted"/>
<evidence type="ECO:0000313" key="1">
    <source>
        <dbReference type="EMBL" id="MCI69901.1"/>
    </source>
</evidence>
<reference evidence="1 2" key="1">
    <citation type="journal article" date="2018" name="Front. Plant Sci.">
        <title>Red Clover (Trifolium pratense) and Zigzag Clover (T. medium) - A Picture of Genomic Similarities and Differences.</title>
        <authorList>
            <person name="Dluhosova J."/>
            <person name="Istvanek J."/>
            <person name="Nedelnik J."/>
            <person name="Repkova J."/>
        </authorList>
    </citation>
    <scope>NUCLEOTIDE SEQUENCE [LARGE SCALE GENOMIC DNA]</scope>
    <source>
        <strain evidence="2">cv. 10/8</strain>
        <tissue evidence="1">Leaf</tissue>
    </source>
</reference>
<evidence type="ECO:0000313" key="2">
    <source>
        <dbReference type="Proteomes" id="UP000265520"/>
    </source>
</evidence>
<comment type="caution">
    <text evidence="1">The sequence shown here is derived from an EMBL/GenBank/DDBJ whole genome shotgun (WGS) entry which is preliminary data.</text>
</comment>
<sequence length="15" mass="1529">VDAVMVVVDAVRNAA</sequence>
<name>A0A392U8R2_9FABA</name>
<dbReference type="EMBL" id="LXQA010765106">
    <property type="protein sequence ID" value="MCI69901.1"/>
    <property type="molecule type" value="Genomic_DNA"/>
</dbReference>
<organism evidence="1 2">
    <name type="scientific">Trifolium medium</name>
    <dbReference type="NCBI Taxonomy" id="97028"/>
    <lineage>
        <taxon>Eukaryota</taxon>
        <taxon>Viridiplantae</taxon>
        <taxon>Streptophyta</taxon>
        <taxon>Embryophyta</taxon>
        <taxon>Tracheophyta</taxon>
        <taxon>Spermatophyta</taxon>
        <taxon>Magnoliopsida</taxon>
        <taxon>eudicotyledons</taxon>
        <taxon>Gunneridae</taxon>
        <taxon>Pentapetalae</taxon>
        <taxon>rosids</taxon>
        <taxon>fabids</taxon>
        <taxon>Fabales</taxon>
        <taxon>Fabaceae</taxon>
        <taxon>Papilionoideae</taxon>
        <taxon>50 kb inversion clade</taxon>
        <taxon>NPAAA clade</taxon>
        <taxon>Hologalegina</taxon>
        <taxon>IRL clade</taxon>
        <taxon>Trifolieae</taxon>
        <taxon>Trifolium</taxon>
    </lineage>
</organism>
<dbReference type="Proteomes" id="UP000265520">
    <property type="component" value="Unassembled WGS sequence"/>
</dbReference>
<keyword evidence="2" id="KW-1185">Reference proteome</keyword>
<protein>
    <submittedName>
        <fullName evidence="1">Uncharacterized protein</fullName>
    </submittedName>
</protein>
<accession>A0A392U8R2</accession>
<feature type="non-terminal residue" evidence="1">
    <location>
        <position position="1"/>
    </location>
</feature>